<evidence type="ECO:0000256" key="5">
    <source>
        <dbReference type="ARBA" id="ARBA00022737"/>
    </source>
</evidence>
<comment type="similarity">
    <text evidence="3">Belongs to the VAC14 family.</text>
</comment>
<dbReference type="Pfam" id="PF12755">
    <property type="entry name" value="Vac14_Fab1_bd"/>
    <property type="match status" value="1"/>
</dbReference>
<keyword evidence="9" id="KW-0472">Membrane</keyword>
<dbReference type="AlphaFoldDB" id="A0A8J2W7J5"/>
<evidence type="ECO:0000256" key="6">
    <source>
        <dbReference type="ARBA" id="ARBA00022753"/>
    </source>
</evidence>
<dbReference type="InterPro" id="IPR021841">
    <property type="entry name" value="VAC14_Fig4p-bd"/>
</dbReference>
<dbReference type="OrthoDB" id="5574975at2759"/>
<keyword evidence="5" id="KW-0677">Repeat</keyword>
<evidence type="ECO:0000256" key="7">
    <source>
        <dbReference type="ARBA" id="ARBA00022824"/>
    </source>
</evidence>
<comment type="subcellular location">
    <subcellularLocation>
        <location evidence="2">Endosome membrane</location>
    </subcellularLocation>
    <subcellularLocation>
        <location evidence="1">Microsome membrane</location>
    </subcellularLocation>
</comment>
<evidence type="ECO:0000259" key="12">
    <source>
        <dbReference type="Pfam" id="PF11916"/>
    </source>
</evidence>
<evidence type="ECO:0000256" key="8">
    <source>
        <dbReference type="ARBA" id="ARBA00022848"/>
    </source>
</evidence>
<keyword evidence="6" id="KW-0967">Endosome</keyword>
<feature type="domain" description="Vacuolar protein 14 C-terminal Fig4-binding" evidence="12">
    <location>
        <begin position="443"/>
        <end position="619"/>
    </location>
</feature>
<organism evidence="13 14">
    <name type="scientific">Daphnia galeata</name>
    <dbReference type="NCBI Taxonomy" id="27404"/>
    <lineage>
        <taxon>Eukaryota</taxon>
        <taxon>Metazoa</taxon>
        <taxon>Ecdysozoa</taxon>
        <taxon>Arthropoda</taxon>
        <taxon>Crustacea</taxon>
        <taxon>Branchiopoda</taxon>
        <taxon>Diplostraca</taxon>
        <taxon>Cladocera</taxon>
        <taxon>Anomopoda</taxon>
        <taxon>Daphniidae</taxon>
        <taxon>Daphnia</taxon>
    </lineage>
</organism>
<evidence type="ECO:0000256" key="4">
    <source>
        <dbReference type="ARBA" id="ARBA00013840"/>
    </source>
</evidence>
<dbReference type="Pfam" id="PF11916">
    <property type="entry name" value="Vac14_Fig4_bd"/>
    <property type="match status" value="1"/>
</dbReference>
<dbReference type="GO" id="GO:0070772">
    <property type="term" value="C:PAS complex"/>
    <property type="evidence" value="ECO:0007669"/>
    <property type="project" value="InterPro"/>
</dbReference>
<evidence type="ECO:0000313" key="14">
    <source>
        <dbReference type="Proteomes" id="UP000789390"/>
    </source>
</evidence>
<accession>A0A8J2W7J5</accession>
<evidence type="ECO:0000256" key="3">
    <source>
        <dbReference type="ARBA" id="ARBA00010225"/>
    </source>
</evidence>
<dbReference type="GO" id="GO:0010008">
    <property type="term" value="C:endosome membrane"/>
    <property type="evidence" value="ECO:0007669"/>
    <property type="project" value="UniProtKB-SubCell"/>
</dbReference>
<dbReference type="InterPro" id="IPR016024">
    <property type="entry name" value="ARM-type_fold"/>
</dbReference>
<proteinExistence type="inferred from homology"/>
<reference evidence="13" key="1">
    <citation type="submission" date="2021-11" db="EMBL/GenBank/DDBJ databases">
        <authorList>
            <person name="Schell T."/>
        </authorList>
    </citation>
    <scope>NUCLEOTIDE SEQUENCE</scope>
    <source>
        <strain evidence="13">M5</strain>
    </source>
</reference>
<evidence type="ECO:0000256" key="1">
    <source>
        <dbReference type="ARBA" id="ARBA00004524"/>
    </source>
</evidence>
<gene>
    <name evidence="13" type="ORF">DGAL_LOCUS11536</name>
</gene>
<evidence type="ECO:0000256" key="2">
    <source>
        <dbReference type="ARBA" id="ARBA00004608"/>
    </source>
</evidence>
<dbReference type="PANTHER" id="PTHR16023:SF0">
    <property type="entry name" value="PROTEIN VAC14 HOMOLOG"/>
    <property type="match status" value="1"/>
</dbReference>
<protein>
    <recommendedName>
        <fullName evidence="4">Protein VAC14 homolog</fullName>
    </recommendedName>
</protein>
<dbReference type="PANTHER" id="PTHR16023">
    <property type="entry name" value="TAX1 BINDING PROTEIN-RELATED"/>
    <property type="match status" value="1"/>
</dbReference>
<dbReference type="GO" id="GO:0006661">
    <property type="term" value="P:phosphatidylinositol biosynthetic process"/>
    <property type="evidence" value="ECO:0007669"/>
    <property type="project" value="InterPro"/>
</dbReference>
<evidence type="ECO:0000256" key="9">
    <source>
        <dbReference type="ARBA" id="ARBA00023136"/>
    </source>
</evidence>
<comment type="caution">
    <text evidence="13">The sequence shown here is derived from an EMBL/GenBank/DDBJ whole genome shotgun (WGS) entry which is preliminary data.</text>
</comment>
<dbReference type="EMBL" id="CAKKLH010000281">
    <property type="protein sequence ID" value="CAH0108169.1"/>
    <property type="molecule type" value="Genomic_DNA"/>
</dbReference>
<dbReference type="SUPFAM" id="SSF48371">
    <property type="entry name" value="ARM repeat"/>
    <property type="match status" value="1"/>
</dbReference>
<evidence type="ECO:0000256" key="10">
    <source>
        <dbReference type="ARBA" id="ARBA00045654"/>
    </source>
</evidence>
<dbReference type="Proteomes" id="UP000789390">
    <property type="component" value="Unassembled WGS sequence"/>
</dbReference>
<name>A0A8J2W7J5_9CRUS</name>
<comment type="subunit">
    <text evidence="11">Forms pentamers. Component of the PI(3,5)P2 regulatory complex/PAS complex, at least composed of PIKFYVE, FIG4 and VAC14. VAC14 nucleates the assembly of the complex and serves as a scaffold by pentamerizing into a star-shaped structure, which can bind a single copy each of PIKFYVE and FIG4 and coordinates their activities. Interacts with NOS1.</text>
</comment>
<keyword evidence="8" id="KW-0492">Microsome</keyword>
<dbReference type="InterPro" id="IPR026825">
    <property type="entry name" value="Vac14"/>
</dbReference>
<comment type="function">
    <text evidence="10">Scaffold protein component of the PI(3,5)P2 regulatory complex which regulates both the synthesis and turnover of phosphatidylinositol 3,5-bisphosphate (PtdIns(3,5)P2). Pentamerizes into a star-shaped structure and nucleates the assembly of the complex. The pentamer binds a single copy each of PIKFYVE and FIG4 and coordinates both PIKfyve kinase activity and FIG4 phosphatase activity, being required to maintain normal levels of phosphatidylinositol 3-phosphate (PtdIns(3)P) and phosphatidylinositol 5-phosphate (PtdIns(5)P). Plays a role in the biogenesis of endosome carrier vesicles (ECV) / multivesicular bodies (MVB) transport intermediates from early endosomes.</text>
</comment>
<evidence type="ECO:0000313" key="13">
    <source>
        <dbReference type="EMBL" id="CAH0108169.1"/>
    </source>
</evidence>
<dbReference type="InterPro" id="IPR011989">
    <property type="entry name" value="ARM-like"/>
</dbReference>
<dbReference type="Gene3D" id="1.25.10.10">
    <property type="entry name" value="Leucine-rich Repeat Variant"/>
    <property type="match status" value="2"/>
</dbReference>
<dbReference type="FunFam" id="1.25.10.10:FF:001093">
    <property type="entry name" value="Vac14, PIKFYVE complex component"/>
    <property type="match status" value="1"/>
</dbReference>
<sequence length="676" mass="76858">MSEKDYAPLSAACVRALSDKLYEKRKAAALEIEKMTKEFSTVNNTIQIKKLLRVLSQEFAVSQNPHTRKGGLIGLAAMAIALGKDTNLYMEELVRPILACFLDTDSRVRYYACESLYNVAKVGRGALLPQFNEVFDVLAKLVADPDQNVKSGAELLDRLLKDIVTESACFDVTAFMPLLRERIYTRNTFTRQFLISWLSVLHSVPHLDLLTFLPDILDGLFTILEDPTMEIKKMCESLLGEFLRSTIENPKHVDFPSMINILIHHSQSSDELSRYTAVTWISEFAILSGPAILPYTSGILTAILPCMAYDDDSKKDLRETTRIVNSNLMRLVDSDSEKNMELGSVVLVLDQHLTHNSVHTKVAVLKWIEHLLSHLPNSILPHTEKLFPVLLNNLSDPADQVVILTVQALAHIANAKANDAKGDSYFLKFMKSLLTLFSSDRGMQEERWAFIIRQLCVLLSAEDIYRTFAEILIEEKNCRFASVMVETLSTLLLTSSELFPLRRKLKDLSTVESCDLFEMLYKCWCHNPVATVALCLLTQNYLQASNLIRHFGNLEVTVDFLTEIDQLVQLIESPIFAYLRIELLEPEKNGPIVHTLYGLLMLLPQSEAFHTLRRRLECVAHLRPLTDNRNVKQSEDKRPHANAIDFQKLTDHFVRIQEKHCQYELETRIAGMSNTK</sequence>
<keyword evidence="7" id="KW-0256">Endoplasmic reticulum</keyword>
<keyword evidence="14" id="KW-1185">Reference proteome</keyword>
<evidence type="ECO:0000256" key="11">
    <source>
        <dbReference type="ARBA" id="ARBA00047092"/>
    </source>
</evidence>